<organism evidence="1">
    <name type="scientific">Capra hircus</name>
    <name type="common">Goat</name>
    <dbReference type="NCBI Taxonomy" id="9925"/>
    <lineage>
        <taxon>Eukaryota</taxon>
        <taxon>Metazoa</taxon>
        <taxon>Chordata</taxon>
        <taxon>Craniata</taxon>
        <taxon>Vertebrata</taxon>
        <taxon>Euteleostomi</taxon>
        <taxon>Mammalia</taxon>
        <taxon>Eutheria</taxon>
        <taxon>Laurasiatheria</taxon>
        <taxon>Artiodactyla</taxon>
        <taxon>Ruminantia</taxon>
        <taxon>Pecora</taxon>
        <taxon>Bovidae</taxon>
        <taxon>Caprinae</taxon>
        <taxon>Capra</taxon>
    </lineage>
</organism>
<dbReference type="Ensembl" id="ENSCHIT00010014517.1">
    <property type="protein sequence ID" value="ENSCHIP00010010263.1"/>
    <property type="gene ID" value="ENSCHIG00010007647.1"/>
</dbReference>
<proteinExistence type="predicted"/>
<reference evidence="1" key="1">
    <citation type="submission" date="2019-03" db="EMBL/GenBank/DDBJ databases">
        <title>Genome sequencing and reference-guided assembly of Black Bengal Goat (Capra hircus).</title>
        <authorList>
            <person name="Siddiki A.Z."/>
            <person name="Baten A."/>
            <person name="Billah M."/>
            <person name="Alam M.A.U."/>
            <person name="Shawrob K.S.M."/>
            <person name="Saha S."/>
            <person name="Chowdhury M."/>
            <person name="Rahman A.H."/>
            <person name="Stear M."/>
            <person name="Miah G."/>
            <person name="Das G.B."/>
            <person name="Hossain M.M."/>
            <person name="Kumkum M."/>
            <person name="Islam M.S."/>
            <person name="Mollah A.M."/>
            <person name="Ahsan A."/>
            <person name="Tusar F."/>
            <person name="Khan M.K.I."/>
        </authorList>
    </citation>
    <scope>NUCLEOTIDE SEQUENCE [LARGE SCALE GENOMIC DNA]</scope>
</reference>
<reference evidence="1" key="2">
    <citation type="submission" date="2025-08" db="UniProtKB">
        <authorList>
            <consortium name="Ensembl"/>
        </authorList>
    </citation>
    <scope>IDENTIFICATION</scope>
</reference>
<evidence type="ECO:0000313" key="1">
    <source>
        <dbReference type="Ensembl" id="ENSCHIP00010010263.1"/>
    </source>
</evidence>
<dbReference type="AlphaFoldDB" id="A0A8C2QUR6"/>
<sequence length="128" mass="14456">MSSRESPAVEFSTTTVSSVAVQAGDSKIVIAVIKCGKWVQLQLAESQPNLLEIGSNQDETKKLLHDHELLLAKLKVFRMCSGCHAAVDNWNRRQQQCWHPLRILKATLMNENRQAEEKKSFHGETVEK</sequence>
<accession>A0A8C2QUR6</accession>
<name>A0A8C2QUR6_CAPHI</name>
<protein>
    <submittedName>
        <fullName evidence="1">Uncharacterized protein</fullName>
    </submittedName>
</protein>